<dbReference type="Gene3D" id="3.40.50.1000">
    <property type="entry name" value="HAD superfamily/HAD-like"/>
    <property type="match status" value="2"/>
</dbReference>
<name>A0A5S9F3E6_UABAM</name>
<keyword evidence="7" id="KW-1185">Reference proteome</keyword>
<dbReference type="GO" id="GO:0005737">
    <property type="term" value="C:cytoplasm"/>
    <property type="evidence" value="ECO:0007669"/>
    <property type="project" value="TreeGrafter"/>
</dbReference>
<evidence type="ECO:0000313" key="7">
    <source>
        <dbReference type="Proteomes" id="UP000326354"/>
    </source>
</evidence>
<dbReference type="RefSeq" id="WP_151968750.1">
    <property type="nucleotide sequence ID" value="NZ_AP019860.1"/>
</dbReference>
<dbReference type="Pfam" id="PF13242">
    <property type="entry name" value="Hydrolase_like"/>
    <property type="match status" value="1"/>
</dbReference>
<dbReference type="KEGG" id="uam:UABAM_02967"/>
<dbReference type="PANTHER" id="PTHR19288">
    <property type="entry name" value="4-NITROPHENYLPHOSPHATASE-RELATED"/>
    <property type="match status" value="1"/>
</dbReference>
<evidence type="ECO:0000256" key="3">
    <source>
        <dbReference type="ARBA" id="ARBA00022723"/>
    </source>
</evidence>
<dbReference type="NCBIfam" id="TIGR01549">
    <property type="entry name" value="HAD-SF-IA-v1"/>
    <property type="match status" value="1"/>
</dbReference>
<dbReference type="AlphaFoldDB" id="A0A5S9F3E6"/>
<evidence type="ECO:0000256" key="2">
    <source>
        <dbReference type="ARBA" id="ARBA00007958"/>
    </source>
</evidence>
<dbReference type="InterPro" id="IPR006357">
    <property type="entry name" value="HAD-SF_hydro_IIA"/>
</dbReference>
<accession>A0A5S9F3E6</accession>
<dbReference type="EMBL" id="AP019860">
    <property type="protein sequence ID" value="BBM84606.1"/>
    <property type="molecule type" value="Genomic_DNA"/>
</dbReference>
<dbReference type="NCBIfam" id="TIGR01460">
    <property type="entry name" value="HAD-SF-IIA"/>
    <property type="match status" value="1"/>
</dbReference>
<gene>
    <name evidence="6" type="ORF">UABAM_02967</name>
</gene>
<organism evidence="6 7">
    <name type="scientific">Uabimicrobium amorphum</name>
    <dbReference type="NCBI Taxonomy" id="2596890"/>
    <lineage>
        <taxon>Bacteria</taxon>
        <taxon>Pseudomonadati</taxon>
        <taxon>Planctomycetota</taxon>
        <taxon>Candidatus Uabimicrobiia</taxon>
        <taxon>Candidatus Uabimicrobiales</taxon>
        <taxon>Candidatus Uabimicrobiaceae</taxon>
        <taxon>Candidatus Uabimicrobium</taxon>
    </lineage>
</organism>
<sequence length="259" mass="28636">MAFDNIKGFLFDIDGVLSIGNDLIPGALATIEKLKAQQIPYRFVTNTSTKSLDTLHKKLQKQGFPIAKNEVFHSPLAAVLHMREQQQRTCYLFVEEEAKKDFAEFTISEKPEVIVVGFMEKGWDLALLNKAFRMVMAGAEFIALHKNKYFQVQDGLQLDSGALVVGLEYVTGKEATVVGKPSASFFELALQSLGLPPHEVAMIGDDIEADIGGAQNCGLKGILVKTGKYREELVRTSWVKPDLVIESVGCLFDYVLMSS</sequence>
<dbReference type="Pfam" id="PF13344">
    <property type="entry name" value="Hydrolase_6"/>
    <property type="match status" value="1"/>
</dbReference>
<dbReference type="SUPFAM" id="SSF56784">
    <property type="entry name" value="HAD-like"/>
    <property type="match status" value="1"/>
</dbReference>
<dbReference type="GO" id="GO:0016791">
    <property type="term" value="F:phosphatase activity"/>
    <property type="evidence" value="ECO:0007669"/>
    <property type="project" value="InterPro"/>
</dbReference>
<keyword evidence="3" id="KW-0479">Metal-binding</keyword>
<dbReference type="InterPro" id="IPR023214">
    <property type="entry name" value="HAD_sf"/>
</dbReference>
<evidence type="ECO:0000256" key="4">
    <source>
        <dbReference type="ARBA" id="ARBA00022842"/>
    </source>
</evidence>
<proteinExistence type="inferred from homology"/>
<dbReference type="InterPro" id="IPR006355">
    <property type="entry name" value="LHPP/HDHD2"/>
</dbReference>
<reference evidence="6 7" key="1">
    <citation type="submission" date="2019-08" db="EMBL/GenBank/DDBJ databases">
        <title>Complete genome sequence of Candidatus Uab amorphum.</title>
        <authorList>
            <person name="Shiratori T."/>
            <person name="Suzuki S."/>
            <person name="Kakizawa Y."/>
            <person name="Ishida K."/>
        </authorList>
    </citation>
    <scope>NUCLEOTIDE SEQUENCE [LARGE SCALE GENOMIC DNA]</scope>
    <source>
        <strain evidence="6 7">SRT547</strain>
    </source>
</reference>
<dbReference type="InterPro" id="IPR036412">
    <property type="entry name" value="HAD-like_sf"/>
</dbReference>
<evidence type="ECO:0000313" key="6">
    <source>
        <dbReference type="EMBL" id="BBM84606.1"/>
    </source>
</evidence>
<evidence type="ECO:0000256" key="5">
    <source>
        <dbReference type="ARBA" id="ARBA00039666"/>
    </source>
</evidence>
<evidence type="ECO:0000256" key="1">
    <source>
        <dbReference type="ARBA" id="ARBA00001946"/>
    </source>
</evidence>
<comment type="cofactor">
    <cofactor evidence="1">
        <name>Mg(2+)</name>
        <dbReference type="ChEBI" id="CHEBI:18420"/>
    </cofactor>
</comment>
<dbReference type="OrthoDB" id="9810449at2"/>
<protein>
    <recommendedName>
        <fullName evidence="5">Haloacid dehalogenase-like hydrolase domain-containing protein 2</fullName>
    </recommendedName>
</protein>
<dbReference type="PANTHER" id="PTHR19288:SF46">
    <property type="entry name" value="HALOACID DEHALOGENASE-LIKE HYDROLASE DOMAIN-CONTAINING PROTEIN 2"/>
    <property type="match status" value="1"/>
</dbReference>
<dbReference type="InterPro" id="IPR006439">
    <property type="entry name" value="HAD-SF_hydro_IA"/>
</dbReference>
<dbReference type="Proteomes" id="UP000326354">
    <property type="component" value="Chromosome"/>
</dbReference>
<comment type="similarity">
    <text evidence="2">Belongs to the HAD-like hydrolase superfamily.</text>
</comment>
<keyword evidence="4" id="KW-0460">Magnesium</keyword>
<dbReference type="NCBIfam" id="TIGR01458">
    <property type="entry name" value="HAD-SF-IIA-hyp3"/>
    <property type="match status" value="1"/>
</dbReference>
<dbReference type="GO" id="GO:0046872">
    <property type="term" value="F:metal ion binding"/>
    <property type="evidence" value="ECO:0007669"/>
    <property type="project" value="UniProtKB-KW"/>
</dbReference>